<dbReference type="Gene3D" id="3.40.50.2000">
    <property type="entry name" value="Glycogen Phosphorylase B"/>
    <property type="match status" value="2"/>
</dbReference>
<keyword evidence="4" id="KW-0812">Transmembrane</keyword>
<protein>
    <submittedName>
        <fullName evidence="6">UDP-glucuronosyltransferase</fullName>
    </submittedName>
</protein>
<dbReference type="Pfam" id="PF00201">
    <property type="entry name" value="UDPGT"/>
    <property type="match status" value="1"/>
</dbReference>
<dbReference type="PANTHER" id="PTHR48043:SF114">
    <property type="entry name" value="IP04436P-RELATED"/>
    <property type="match status" value="1"/>
</dbReference>
<evidence type="ECO:0000256" key="3">
    <source>
        <dbReference type="ARBA" id="ARBA00022679"/>
    </source>
</evidence>
<feature type="transmembrane region" description="Helical" evidence="4">
    <location>
        <begin position="484"/>
        <end position="507"/>
    </location>
</feature>
<evidence type="ECO:0000256" key="5">
    <source>
        <dbReference type="SAM" id="SignalP"/>
    </source>
</evidence>
<dbReference type="CDD" id="cd03784">
    <property type="entry name" value="GT1_Gtf-like"/>
    <property type="match status" value="1"/>
</dbReference>
<keyword evidence="5" id="KW-0732">Signal</keyword>
<dbReference type="InterPro" id="IPR050271">
    <property type="entry name" value="UDP-glycosyltransferase"/>
</dbReference>
<comment type="similarity">
    <text evidence="1">Belongs to the UDP-glycosyltransferase family.</text>
</comment>
<evidence type="ECO:0000256" key="4">
    <source>
        <dbReference type="SAM" id="Phobius"/>
    </source>
</evidence>
<accession>A0A0A1WL71</accession>
<dbReference type="PANTHER" id="PTHR48043">
    <property type="entry name" value="EG:EG0003.4 PROTEIN-RELATED"/>
    <property type="match status" value="1"/>
</dbReference>
<dbReference type="AlphaFoldDB" id="A0A0A1WL71"/>
<gene>
    <name evidence="6" type="primary">ugt3</name>
    <name evidence="6" type="ORF">g.31155</name>
</gene>
<evidence type="ECO:0000256" key="2">
    <source>
        <dbReference type="ARBA" id="ARBA00022676"/>
    </source>
</evidence>
<feature type="signal peptide" evidence="5">
    <location>
        <begin position="1"/>
        <end position="24"/>
    </location>
</feature>
<reference evidence="6" key="1">
    <citation type="submission" date="2014-11" db="EMBL/GenBank/DDBJ databases">
        <authorList>
            <person name="Geib S."/>
        </authorList>
    </citation>
    <scope>NUCLEOTIDE SEQUENCE</scope>
</reference>
<dbReference type="SUPFAM" id="SSF53756">
    <property type="entry name" value="UDP-Glycosyltransferase/glycogen phosphorylase"/>
    <property type="match status" value="1"/>
</dbReference>
<sequence length="530" mass="60948">MAKSMLLIYFLLALAVSHPKIVAGGRILGLFPHFGYSHFKVFFPLLRTLAEHGHQVTVVTHIKAPDNTTSNYQELLLAGQKTINLVTFNDVLPRRPLHYLLLEAEALHREGQKACKLFYESGHVDTILKQHEQQPYDLVITEYFNTDCQLAIPYLLEVPIVGLSSCILMPYFYDRIALPDFPSHVQSEFVGFPEELNWHERLLNFVQAHVIKNLYRYRTNYYDRKLINKYLNVDFDVDDYAKQSTSFILVNQHYTLHGNKPLTAQLIEMGGIHIDETAVNATLPDEIEKFLKNAPAEGVLFFSWGSMVRSSSMPSEKVQTIVKVLEQQPLNVIWKWETDEVPTKSKKFLFVKWAPQFSLICHPKVKLFWGHGGLLGTTENIYCGKPLIVTPLYGDQSSNAYAVQNRGIGTILFFDDINEKNLQATLKEMRRKSNAENAAALSHLFRHQDMKPLDRAVWWVEHLLQENGKMAHKLLQTKAVKLNWFVYYSLDSVCIILFALAVFYFILRAILRRLSGLFKGDKQSVKVKTK</sequence>
<name>A0A0A1WL71_ZEUCU</name>
<proteinExistence type="inferred from homology"/>
<keyword evidence="2" id="KW-0328">Glycosyltransferase</keyword>
<evidence type="ECO:0000256" key="1">
    <source>
        <dbReference type="ARBA" id="ARBA00009995"/>
    </source>
</evidence>
<evidence type="ECO:0000313" key="6">
    <source>
        <dbReference type="EMBL" id="JAC99611.1"/>
    </source>
</evidence>
<dbReference type="EMBL" id="GBXI01014680">
    <property type="protein sequence ID" value="JAC99611.1"/>
    <property type="molecule type" value="Transcribed_RNA"/>
</dbReference>
<dbReference type="GO" id="GO:0008194">
    <property type="term" value="F:UDP-glycosyltransferase activity"/>
    <property type="evidence" value="ECO:0007669"/>
    <property type="project" value="InterPro"/>
</dbReference>
<dbReference type="InterPro" id="IPR002213">
    <property type="entry name" value="UDP_glucos_trans"/>
</dbReference>
<organism evidence="6">
    <name type="scientific">Zeugodacus cucurbitae</name>
    <name type="common">Melon fruit fly</name>
    <name type="synonym">Bactrocera cucurbitae</name>
    <dbReference type="NCBI Taxonomy" id="28588"/>
    <lineage>
        <taxon>Eukaryota</taxon>
        <taxon>Metazoa</taxon>
        <taxon>Ecdysozoa</taxon>
        <taxon>Arthropoda</taxon>
        <taxon>Hexapoda</taxon>
        <taxon>Insecta</taxon>
        <taxon>Pterygota</taxon>
        <taxon>Neoptera</taxon>
        <taxon>Endopterygota</taxon>
        <taxon>Diptera</taxon>
        <taxon>Brachycera</taxon>
        <taxon>Muscomorpha</taxon>
        <taxon>Tephritoidea</taxon>
        <taxon>Tephritidae</taxon>
        <taxon>Zeugodacus</taxon>
        <taxon>Zeugodacus</taxon>
    </lineage>
</organism>
<keyword evidence="3 6" id="KW-0808">Transferase</keyword>
<keyword evidence="4" id="KW-0472">Membrane</keyword>
<feature type="chain" id="PRO_5001993928" evidence="5">
    <location>
        <begin position="25"/>
        <end position="530"/>
    </location>
</feature>
<keyword evidence="4" id="KW-1133">Transmembrane helix</keyword>
<reference evidence="6" key="2">
    <citation type="journal article" date="2015" name="Gigascience">
        <title>Reconstructing a comprehensive transcriptome assembly of a white-pupal translocated strain of the pest fruit fly Bactrocera cucurbitae.</title>
        <authorList>
            <person name="Sim S.B."/>
            <person name="Calla B."/>
            <person name="Hall B."/>
            <person name="DeRego T."/>
            <person name="Geib S.M."/>
        </authorList>
    </citation>
    <scope>NUCLEOTIDE SEQUENCE</scope>
</reference>
<dbReference type="FunFam" id="3.40.50.2000:FF:000050">
    <property type="entry name" value="UDP-glucuronosyltransferase"/>
    <property type="match status" value="1"/>
</dbReference>